<dbReference type="SUPFAM" id="SSF69179">
    <property type="entry name" value="Integrin domains"/>
    <property type="match status" value="2"/>
</dbReference>
<evidence type="ECO:0000256" key="4">
    <source>
        <dbReference type="ARBA" id="ARBA00022723"/>
    </source>
</evidence>
<evidence type="ECO:0000256" key="5">
    <source>
        <dbReference type="ARBA" id="ARBA00022729"/>
    </source>
</evidence>
<dbReference type="InterPro" id="IPR000413">
    <property type="entry name" value="Integrin_alpha"/>
</dbReference>
<dbReference type="Proteomes" id="UP000770717">
    <property type="component" value="Unassembled WGS sequence"/>
</dbReference>
<dbReference type="GO" id="GO:0098609">
    <property type="term" value="P:cell-cell adhesion"/>
    <property type="evidence" value="ECO:0007669"/>
    <property type="project" value="TreeGrafter"/>
</dbReference>
<evidence type="ECO:0000259" key="18">
    <source>
        <dbReference type="PROSITE" id="PS50234"/>
    </source>
</evidence>
<protein>
    <recommendedName>
        <fullName evidence="18">VWFA domain-containing protein</fullName>
    </recommendedName>
</protein>
<feature type="repeat" description="FG-GAP" evidence="15">
    <location>
        <begin position="442"/>
        <end position="505"/>
    </location>
</feature>
<evidence type="ECO:0000256" key="11">
    <source>
        <dbReference type="ARBA" id="ARBA00023136"/>
    </source>
</evidence>
<dbReference type="InterPro" id="IPR036465">
    <property type="entry name" value="vWFA_dom_sf"/>
</dbReference>
<evidence type="ECO:0000256" key="2">
    <source>
        <dbReference type="ARBA" id="ARBA00008054"/>
    </source>
</evidence>
<dbReference type="GO" id="GO:0007160">
    <property type="term" value="P:cell-matrix adhesion"/>
    <property type="evidence" value="ECO:0007669"/>
    <property type="project" value="TreeGrafter"/>
</dbReference>
<evidence type="ECO:0000256" key="10">
    <source>
        <dbReference type="ARBA" id="ARBA00023037"/>
    </source>
</evidence>
<keyword evidence="7" id="KW-0106">Calcium</keyword>
<dbReference type="InterPro" id="IPR028994">
    <property type="entry name" value="Integrin_alpha_N"/>
</dbReference>
<keyword evidence="11 16" id="KW-0472">Membrane</keyword>
<name>A0A8J6FEI7_ELECQ</name>
<keyword evidence="4" id="KW-0479">Metal-binding</keyword>
<evidence type="ECO:0000313" key="19">
    <source>
        <dbReference type="EMBL" id="KAG9486056.1"/>
    </source>
</evidence>
<keyword evidence="13 16" id="KW-0675">Receptor</keyword>
<dbReference type="Pfam" id="PF20805">
    <property type="entry name" value="Integrin_A_Ig_2"/>
    <property type="match status" value="1"/>
</dbReference>
<feature type="region of interest" description="Disordered" evidence="17">
    <location>
        <begin position="55"/>
        <end position="75"/>
    </location>
</feature>
<evidence type="ECO:0000256" key="7">
    <source>
        <dbReference type="ARBA" id="ARBA00022837"/>
    </source>
</evidence>
<dbReference type="PRINTS" id="PR00453">
    <property type="entry name" value="VWFADOMAIN"/>
</dbReference>
<dbReference type="GO" id="GO:0007229">
    <property type="term" value="P:integrin-mediated signaling pathway"/>
    <property type="evidence" value="ECO:0007669"/>
    <property type="project" value="UniProtKB-KW"/>
</dbReference>
<dbReference type="PANTHER" id="PTHR23220:SF79">
    <property type="entry name" value="INTEGRIN ALPHA-E"/>
    <property type="match status" value="1"/>
</dbReference>
<evidence type="ECO:0000256" key="14">
    <source>
        <dbReference type="ARBA" id="ARBA00023180"/>
    </source>
</evidence>
<dbReference type="Gene3D" id="2.130.10.130">
    <property type="entry name" value="Integrin alpha, N-terminal"/>
    <property type="match status" value="1"/>
</dbReference>
<dbReference type="GO" id="GO:0008305">
    <property type="term" value="C:integrin complex"/>
    <property type="evidence" value="ECO:0007669"/>
    <property type="project" value="InterPro"/>
</dbReference>
<dbReference type="SMART" id="SM00327">
    <property type="entry name" value="VWA"/>
    <property type="match status" value="1"/>
</dbReference>
<feature type="transmembrane region" description="Helical" evidence="16">
    <location>
        <begin position="910"/>
        <end position="933"/>
    </location>
</feature>
<sequence>MVTCQQFKGRKAKTTTGELNGVCSLRVNENGSFMERVYPDLATTGVYSTDELLESKKGNKQDANNNNNNNNNAYDIDDEGGTEIAIVLDGSGSINTDDFQKAKDFISKLITNVWIKCFECEFAVVQYGAIIQTEFDLRDSRKYNLDIVEKVEKIEQVGNVTKTASALLHVLNNIFNESHGSSESATKIILVLTDGDIFMDEVNITTVINSPKMETIERFIIGVGGVFNKTKAYSELKLIATDEKDHVIRVEDYSKLDGLISSLQQKMVGIEGTKGDSLEFDLAQVGFSANLKDKNTLVLGAVGAFDWSGGLMVYFMGSQPHEVVFLNESSDLSKTADYSYLGYSVSTAKRKLVPLYIAGAPRHSSVGKVLIFEKDVKSYRLWQTLTGEQLGSYFGHQLCSVDVNNDDITDLFLVGAPFYHIKGEEGRVYLYKLNDHEGTFTLILKLQQPYYSFARFGYSIAQIGDINQDGFQDIAIGAPLEGHFEDPNSFGSVYIYNSIKDGIQKIPSQFFGQSVDGGLDITGDGYSDIAVGSLGNVLVLQSCPVVKIRAIMNFEPNKIPVAHDDSTVKGNLCFHVEPFKLIELNKSYLDYKMELDVFMEQKRIKLHEISSNKKLYLAYVNCTSFSLTVLPCTYDCFSDIVIKISYTLNSDSPRDLPPPMLDFYDQDYTYIQLPYEKNCNNKTTCIPSLSLTTKASLDQLVVGYTKDFAVTLSLTNSGDQSYMTNVTLIYPEELQFTFIKPPKNPGVECSAPKAIPSSNSTITCGIRHPIFLGPTVNAENPFGAELRLQLQVSVELKSNTILEVQFIQTTPNSTLCIKETQACRYGNQLKNKEPMCLFILCNITSGKEEIKIKITTRLFLKTIDELIKETQQLTVTGEILYDQALYVNLKEPEHKTQLSITILKSRKIDILPVVIGSSVGGFLLLLIIVIILVKCGFFKRKYKTFEVNEVE</sequence>
<organism evidence="19 20">
    <name type="scientific">Eleutherodactylus coqui</name>
    <name type="common">Puerto Rican coqui</name>
    <dbReference type="NCBI Taxonomy" id="57060"/>
    <lineage>
        <taxon>Eukaryota</taxon>
        <taxon>Metazoa</taxon>
        <taxon>Chordata</taxon>
        <taxon>Craniata</taxon>
        <taxon>Vertebrata</taxon>
        <taxon>Euteleostomi</taxon>
        <taxon>Amphibia</taxon>
        <taxon>Batrachia</taxon>
        <taxon>Anura</taxon>
        <taxon>Neobatrachia</taxon>
        <taxon>Hyloidea</taxon>
        <taxon>Eleutherodactylidae</taxon>
        <taxon>Eleutherodactylinae</taxon>
        <taxon>Eleutherodactylus</taxon>
        <taxon>Eleutherodactylus</taxon>
    </lineage>
</organism>
<accession>A0A8J6FEI7</accession>
<comment type="similarity">
    <text evidence="2 16">Belongs to the integrin alpha chain family.</text>
</comment>
<dbReference type="Gene3D" id="2.60.40.1460">
    <property type="entry name" value="Integrin domains. Chain A, domain 2"/>
    <property type="match status" value="1"/>
</dbReference>
<keyword evidence="12" id="KW-1015">Disulfide bond</keyword>
<keyword evidence="10 16" id="KW-0401">Integrin</keyword>
<feature type="repeat" description="FG-GAP" evidence="15">
    <location>
        <begin position="380"/>
        <end position="440"/>
    </location>
</feature>
<dbReference type="GO" id="GO:0046872">
    <property type="term" value="F:metal ion binding"/>
    <property type="evidence" value="ECO:0007669"/>
    <property type="project" value="UniProtKB-KW"/>
</dbReference>
<dbReference type="InterPro" id="IPR002035">
    <property type="entry name" value="VWF_A"/>
</dbReference>
<dbReference type="OrthoDB" id="5317514at2759"/>
<keyword evidence="20" id="KW-1185">Reference proteome</keyword>
<dbReference type="PRINTS" id="PR01185">
    <property type="entry name" value="INTEGRINA"/>
</dbReference>
<dbReference type="Gene3D" id="2.60.40.1510">
    <property type="entry name" value="ntegrin, alpha v. Chain A, domain 3"/>
    <property type="match status" value="1"/>
</dbReference>
<evidence type="ECO:0000256" key="9">
    <source>
        <dbReference type="ARBA" id="ARBA00022989"/>
    </source>
</evidence>
<dbReference type="AlphaFoldDB" id="A0A8J6FEI7"/>
<dbReference type="GO" id="GO:0005178">
    <property type="term" value="F:integrin binding"/>
    <property type="evidence" value="ECO:0007669"/>
    <property type="project" value="TreeGrafter"/>
</dbReference>
<comment type="subcellular location">
    <subcellularLocation>
        <location evidence="1 16">Membrane</location>
        <topology evidence="1 16">Single-pass type I membrane protein</topology>
    </subcellularLocation>
</comment>
<evidence type="ECO:0000313" key="20">
    <source>
        <dbReference type="Proteomes" id="UP000770717"/>
    </source>
</evidence>
<evidence type="ECO:0000256" key="16">
    <source>
        <dbReference type="RuleBase" id="RU003762"/>
    </source>
</evidence>
<evidence type="ECO:0000256" key="15">
    <source>
        <dbReference type="PROSITE-ProRule" id="PRU00803"/>
    </source>
</evidence>
<evidence type="ECO:0000256" key="8">
    <source>
        <dbReference type="ARBA" id="ARBA00022889"/>
    </source>
</evidence>
<keyword evidence="3 16" id="KW-0812">Transmembrane</keyword>
<dbReference type="SMART" id="SM00191">
    <property type="entry name" value="Int_alpha"/>
    <property type="match status" value="4"/>
</dbReference>
<keyword evidence="9 16" id="KW-1133">Transmembrane helix</keyword>
<dbReference type="SUPFAM" id="SSF69318">
    <property type="entry name" value="Integrin alpha N-terminal domain"/>
    <property type="match status" value="1"/>
</dbReference>
<dbReference type="Pfam" id="PF00092">
    <property type="entry name" value="VWA"/>
    <property type="match status" value="1"/>
</dbReference>
<dbReference type="SUPFAM" id="SSF53300">
    <property type="entry name" value="vWA-like"/>
    <property type="match status" value="1"/>
</dbReference>
<gene>
    <name evidence="19" type="ORF">GDO78_008897</name>
</gene>
<dbReference type="GO" id="GO:0009897">
    <property type="term" value="C:external side of plasma membrane"/>
    <property type="evidence" value="ECO:0007669"/>
    <property type="project" value="TreeGrafter"/>
</dbReference>
<comment type="caution">
    <text evidence="19">The sequence shown here is derived from an EMBL/GenBank/DDBJ whole genome shotgun (WGS) entry which is preliminary data.</text>
</comment>
<evidence type="ECO:0000256" key="6">
    <source>
        <dbReference type="ARBA" id="ARBA00022737"/>
    </source>
</evidence>
<dbReference type="PROSITE" id="PS50234">
    <property type="entry name" value="VWFA"/>
    <property type="match status" value="1"/>
</dbReference>
<evidence type="ECO:0000256" key="17">
    <source>
        <dbReference type="SAM" id="MobiDB-lite"/>
    </source>
</evidence>
<dbReference type="InterPro" id="IPR013519">
    <property type="entry name" value="Int_alpha_beta-p"/>
</dbReference>
<feature type="domain" description="VWFA" evidence="18">
    <location>
        <begin position="83"/>
        <end position="263"/>
    </location>
</feature>
<feature type="repeat" description="FG-GAP" evidence="15">
    <location>
        <begin position="507"/>
        <end position="557"/>
    </location>
</feature>
<evidence type="ECO:0000256" key="1">
    <source>
        <dbReference type="ARBA" id="ARBA00004479"/>
    </source>
</evidence>
<dbReference type="InterPro" id="IPR032695">
    <property type="entry name" value="Integrin_dom_sf"/>
</dbReference>
<dbReference type="PROSITE" id="PS51470">
    <property type="entry name" value="FG_GAP"/>
    <property type="match status" value="3"/>
</dbReference>
<dbReference type="GO" id="GO:0033627">
    <property type="term" value="P:cell adhesion mediated by integrin"/>
    <property type="evidence" value="ECO:0007669"/>
    <property type="project" value="TreeGrafter"/>
</dbReference>
<dbReference type="Gene3D" id="1.20.5.930">
    <property type="entry name" value="Bicelle-embedded integrin alpha(iib) transmembrane segment"/>
    <property type="match status" value="1"/>
</dbReference>
<keyword evidence="6" id="KW-0677">Repeat</keyword>
<keyword evidence="5" id="KW-0732">Signal</keyword>
<evidence type="ECO:0000256" key="13">
    <source>
        <dbReference type="ARBA" id="ARBA00023170"/>
    </source>
</evidence>
<dbReference type="InterPro" id="IPR048285">
    <property type="entry name" value="Integrin_alpha_Ig-like_2"/>
</dbReference>
<keyword evidence="8 16" id="KW-0130">Cell adhesion</keyword>
<evidence type="ECO:0000256" key="12">
    <source>
        <dbReference type="ARBA" id="ARBA00023157"/>
    </source>
</evidence>
<dbReference type="Pfam" id="PF01839">
    <property type="entry name" value="FG-GAP"/>
    <property type="match status" value="2"/>
</dbReference>
<proteinExistence type="inferred from homology"/>
<dbReference type="Gene3D" id="3.40.50.410">
    <property type="entry name" value="von Willebrand factor, type A domain"/>
    <property type="match status" value="1"/>
</dbReference>
<dbReference type="EMBL" id="WNTK01000004">
    <property type="protein sequence ID" value="KAG9486056.1"/>
    <property type="molecule type" value="Genomic_DNA"/>
</dbReference>
<evidence type="ECO:0000256" key="3">
    <source>
        <dbReference type="ARBA" id="ARBA00022692"/>
    </source>
</evidence>
<dbReference type="InterPro" id="IPR013517">
    <property type="entry name" value="FG-GAP"/>
</dbReference>
<reference evidence="19" key="1">
    <citation type="thesis" date="2020" institute="ProQuest LLC" country="789 East Eisenhower Parkway, Ann Arbor, MI, USA">
        <title>Comparative Genomics and Chromosome Evolution.</title>
        <authorList>
            <person name="Mudd A.B."/>
        </authorList>
    </citation>
    <scope>NUCLEOTIDE SEQUENCE</scope>
    <source>
        <strain evidence="19">HN-11 Male</strain>
        <tissue evidence="19">Kidney and liver</tissue>
    </source>
</reference>
<dbReference type="PANTHER" id="PTHR23220">
    <property type="entry name" value="INTEGRIN ALPHA"/>
    <property type="match status" value="1"/>
</dbReference>
<keyword evidence="14" id="KW-0325">Glycoprotein</keyword>